<protein>
    <submittedName>
        <fullName evidence="1">Uncharacterized protein</fullName>
    </submittedName>
</protein>
<evidence type="ECO:0000313" key="1">
    <source>
        <dbReference type="EMBL" id="WAA13362.1"/>
    </source>
</evidence>
<accession>A0A9E8M0Y4</accession>
<sequence length="281" mass="32749">MIYRKNANFPYPVLSNTSNAYVKNTFEFDVDVYDISSDYQFNIEIEIDSEYIKKLLTTGKAQLIFIIQSKDNKYFRLTSSQNSVLVKKSRVSLNDKTSLQLHIQTLEDINFKDNFDLNDFYQEFKHEINIPKYSLLGFSNVISLLNIKKPFDLFEKRLDENLNSEIKIELGQETIIINYKKSEFQFNHLPKSNVLNNPYIYTGLTKALQAFIAANSKDGDVDLEDINEPEGTLDWKLYNLMKNKGVTRLNYDNIDEVIHIISNRIIEKYTKALEEMVNNGS</sequence>
<gene>
    <name evidence="1" type="ORF">OE105_04400</name>
</gene>
<dbReference type="KEGG" id="fhl:OE105_04400"/>
<dbReference type="AlphaFoldDB" id="A0A9E8M0Y4"/>
<keyword evidence="2" id="KW-1185">Reference proteome</keyword>
<dbReference type="RefSeq" id="WP_275421523.1">
    <property type="nucleotide sequence ID" value="NZ_CP106877.1"/>
</dbReference>
<organism evidence="1 2">
    <name type="scientific">Fervidibacillus halotolerans</name>
    <dbReference type="NCBI Taxonomy" id="2980027"/>
    <lineage>
        <taxon>Bacteria</taxon>
        <taxon>Bacillati</taxon>
        <taxon>Bacillota</taxon>
        <taxon>Bacilli</taxon>
        <taxon>Bacillales</taxon>
        <taxon>Bacillaceae</taxon>
        <taxon>Fervidibacillus</taxon>
    </lineage>
</organism>
<proteinExistence type="predicted"/>
<name>A0A9E8M0Y4_9BACI</name>
<evidence type="ECO:0000313" key="2">
    <source>
        <dbReference type="Proteomes" id="UP001164726"/>
    </source>
</evidence>
<reference evidence="1" key="1">
    <citation type="submission" date="2022-09" db="EMBL/GenBank/DDBJ databases">
        <title>Complete Genomes of Fervidibacillus albus and Fervidibacillus halotolerans isolated from tidal flat sediments.</title>
        <authorList>
            <person name="Kwon K.K."/>
            <person name="Yang S.-H."/>
            <person name="Park M.J."/>
            <person name="Oh H.-M."/>
        </authorList>
    </citation>
    <scope>NUCLEOTIDE SEQUENCE</scope>
    <source>
        <strain evidence="1">MEBiC13594</strain>
    </source>
</reference>
<dbReference type="EMBL" id="CP106877">
    <property type="protein sequence ID" value="WAA13362.1"/>
    <property type="molecule type" value="Genomic_DNA"/>
</dbReference>
<dbReference type="Proteomes" id="UP001164726">
    <property type="component" value="Chromosome"/>
</dbReference>